<dbReference type="GO" id="GO:0005227">
    <property type="term" value="F:calcium-activated cation channel activity"/>
    <property type="evidence" value="ECO:0007669"/>
    <property type="project" value="InterPro"/>
</dbReference>
<evidence type="ECO:0000256" key="6">
    <source>
        <dbReference type="ARBA" id="ARBA00023136"/>
    </source>
</evidence>
<dbReference type="SUPFAM" id="SSF81324">
    <property type="entry name" value="Voltage-gated potassium channels"/>
    <property type="match status" value="1"/>
</dbReference>
<gene>
    <name evidence="12" type="ORF">GOMPHAMPRED_001457</name>
</gene>
<feature type="domain" description="CSC1/OSCA1-like cytosolic" evidence="11">
    <location>
        <begin position="208"/>
        <end position="404"/>
    </location>
</feature>
<keyword evidence="4 7" id="KW-0812">Transmembrane</keyword>
<feature type="transmembrane region" description="Helical" evidence="7">
    <location>
        <begin position="508"/>
        <end position="537"/>
    </location>
</feature>
<dbReference type="InterPro" id="IPR027815">
    <property type="entry name" value="CSC1/OSCA1-like_cyt"/>
</dbReference>
<dbReference type="InterPro" id="IPR032880">
    <property type="entry name" value="CSC1/OSCA1-like_N"/>
</dbReference>
<dbReference type="Pfam" id="PF02714">
    <property type="entry name" value="RSN1_7TM"/>
    <property type="match status" value="1"/>
</dbReference>
<proteinExistence type="inferred from homology"/>
<protein>
    <recommendedName>
        <fullName evidence="14">DUF221-domain-containing protein</fullName>
    </recommendedName>
</protein>
<dbReference type="InterPro" id="IPR003864">
    <property type="entry name" value="CSC1/OSCA1-like_7TM"/>
</dbReference>
<evidence type="ECO:0000313" key="13">
    <source>
        <dbReference type="Proteomes" id="UP000664169"/>
    </source>
</evidence>
<feature type="domain" description="CSC1/OSCA1-like 7TM region" evidence="8">
    <location>
        <begin position="418"/>
        <end position="688"/>
    </location>
</feature>
<keyword evidence="13" id="KW-1185">Reference proteome</keyword>
<feature type="transmembrane region" description="Helical" evidence="7">
    <location>
        <begin position="461"/>
        <end position="487"/>
    </location>
</feature>
<evidence type="ECO:0000256" key="7">
    <source>
        <dbReference type="SAM" id="Phobius"/>
    </source>
</evidence>
<feature type="transmembrane region" description="Helical" evidence="7">
    <location>
        <begin position="115"/>
        <end position="138"/>
    </location>
</feature>
<evidence type="ECO:0000259" key="9">
    <source>
        <dbReference type="Pfam" id="PF12621"/>
    </source>
</evidence>
<feature type="transmembrane region" description="Helical" evidence="7">
    <location>
        <begin position="697"/>
        <end position="718"/>
    </location>
</feature>
<keyword evidence="5 7" id="KW-1133">Transmembrane helix</keyword>
<dbReference type="Pfam" id="PF14703">
    <property type="entry name" value="PHM7_cyt"/>
    <property type="match status" value="1"/>
</dbReference>
<name>A0A8H3IJX6_9LECA</name>
<comment type="similarity">
    <text evidence="2">Belongs to the CSC1 (TC 1.A.17) family.</text>
</comment>
<dbReference type="InterPro" id="IPR045122">
    <property type="entry name" value="Csc1-like"/>
</dbReference>
<comment type="caution">
    <text evidence="12">The sequence shown here is derived from an EMBL/GenBank/DDBJ whole genome shotgun (WGS) entry which is preliminary data.</text>
</comment>
<feature type="transmembrane region" description="Helical" evidence="7">
    <location>
        <begin position="164"/>
        <end position="183"/>
    </location>
</feature>
<dbReference type="InterPro" id="IPR022257">
    <property type="entry name" value="PHM7_ext"/>
</dbReference>
<evidence type="ECO:0000313" key="12">
    <source>
        <dbReference type="EMBL" id="CAF9918230.1"/>
    </source>
</evidence>
<evidence type="ECO:0000256" key="1">
    <source>
        <dbReference type="ARBA" id="ARBA00004141"/>
    </source>
</evidence>
<sequence length="881" mass="97918">MRASQSISHVSKTMLARASSSSPPPDQDASLSTLFSTLVPTIIIAAVFFLLFLVFRKKFLRQYQARAYSATIRDEDRSPKLSNKGLFGWVSEYSKIPDSFVLNHESMDGFLLLRFLKVCVAILVVGCLLTFIILWPVYATAGGIQQNLAKIALGNVPSPNNSRLYAAVFVAWIFYGFVWFVVARETIYYVNLRHAYLISPLYANRISSRTVLFTSVPSQFLEPVAIRRLFGSAMKNFWVSGDTKELSKLVKEREKAAMKLEAGETKLITLAAKARAKAHKKGHASQEEQNMATEGFDLNGESGSVASRWVEPKKRPTHRLKFLIGKKVDTINWARAEIERLDPEIQALQAKHRAGDTSKAGSLFVEFHTQSEAQAAYQTTTHHQALHMAPRFVGINPEEVIWSNLRIKWWERKIRYAACIAFVVVLILFWAVPVAFVGLVSNVDQLRANTPWLSWMYKIPPAIFGVISGLLPSVLLAVLMALLPIILRLAAKLGGAPSTPAVELSLQNFYFAFQVIQVFLVATLGGVASSTAAKIVADPGSAANLLATGIPKASNLYVTYFITQGLTIATGQLLQLVGLLLFKVLGKFLDNTPRKIYKRWVSLSSIGWGTVYPIYTLVIVIALIYAVIAPLVMGFAAIALYLFYLMQRYNFIFVYSSQVDEKGLGYPKALQQLTVGIYIAQICLIGLFGVYQAPGPAILMVISLIFSILFHVGLRSAFAPLLATLPKSLGLEEESLLAHEKTAGVGSVSSNGIDHEIKNGMDVPTLTTLPAPHKKPNMFAKFFRPDVYCDYQTLRRLVVNDRSHITYPEEVERDAFHDPSVTAITPLIWIPRDDMGISRQEVAHTSKVTPITDEGATIDAKGKIHYDTETRPPIYEEKIYW</sequence>
<accession>A0A8H3IJX6</accession>
<dbReference type="Proteomes" id="UP000664169">
    <property type="component" value="Unassembled WGS sequence"/>
</dbReference>
<keyword evidence="6 7" id="KW-0472">Membrane</keyword>
<comment type="subcellular location">
    <subcellularLocation>
        <location evidence="1">Membrane</location>
        <topology evidence="1">Multi-pass membrane protein</topology>
    </subcellularLocation>
</comment>
<feature type="transmembrane region" description="Helical" evidence="7">
    <location>
        <begin position="673"/>
        <end position="691"/>
    </location>
</feature>
<evidence type="ECO:0008006" key="14">
    <source>
        <dbReference type="Google" id="ProtNLM"/>
    </source>
</evidence>
<organism evidence="12 13">
    <name type="scientific">Gomphillus americanus</name>
    <dbReference type="NCBI Taxonomy" id="1940652"/>
    <lineage>
        <taxon>Eukaryota</taxon>
        <taxon>Fungi</taxon>
        <taxon>Dikarya</taxon>
        <taxon>Ascomycota</taxon>
        <taxon>Pezizomycotina</taxon>
        <taxon>Lecanoromycetes</taxon>
        <taxon>OSLEUM clade</taxon>
        <taxon>Ostropomycetidae</taxon>
        <taxon>Ostropales</taxon>
        <taxon>Graphidaceae</taxon>
        <taxon>Gomphilloideae</taxon>
        <taxon>Gomphillus</taxon>
    </lineage>
</organism>
<feature type="domain" description="CSC1/OSCA1-like N-terminal transmembrane" evidence="10">
    <location>
        <begin position="34"/>
        <end position="185"/>
    </location>
</feature>
<dbReference type="EMBL" id="CAJPDQ010000013">
    <property type="protein sequence ID" value="CAF9918230.1"/>
    <property type="molecule type" value="Genomic_DNA"/>
</dbReference>
<dbReference type="GO" id="GO:0005886">
    <property type="term" value="C:plasma membrane"/>
    <property type="evidence" value="ECO:0007669"/>
    <property type="project" value="TreeGrafter"/>
</dbReference>
<evidence type="ECO:0000256" key="2">
    <source>
        <dbReference type="ARBA" id="ARBA00007779"/>
    </source>
</evidence>
<feature type="transmembrane region" description="Helical" evidence="7">
    <location>
        <begin position="34"/>
        <end position="55"/>
    </location>
</feature>
<feature type="domain" description="10TM putative phosphate transporter extracellular tail" evidence="9">
    <location>
        <begin position="782"/>
        <end position="873"/>
    </location>
</feature>
<evidence type="ECO:0000259" key="8">
    <source>
        <dbReference type="Pfam" id="PF02714"/>
    </source>
</evidence>
<dbReference type="Pfam" id="PF12621">
    <property type="entry name" value="PHM7_ext"/>
    <property type="match status" value="1"/>
</dbReference>
<feature type="transmembrane region" description="Helical" evidence="7">
    <location>
        <begin position="603"/>
        <end position="625"/>
    </location>
</feature>
<evidence type="ECO:0000259" key="11">
    <source>
        <dbReference type="Pfam" id="PF14703"/>
    </source>
</evidence>
<dbReference type="AlphaFoldDB" id="A0A8H3IJX6"/>
<feature type="transmembrane region" description="Helical" evidence="7">
    <location>
        <begin position="557"/>
        <end position="582"/>
    </location>
</feature>
<keyword evidence="3" id="KW-0813">Transport</keyword>
<feature type="transmembrane region" description="Helical" evidence="7">
    <location>
        <begin position="416"/>
        <end position="441"/>
    </location>
</feature>
<evidence type="ECO:0000256" key="3">
    <source>
        <dbReference type="ARBA" id="ARBA00022448"/>
    </source>
</evidence>
<dbReference type="PANTHER" id="PTHR13018">
    <property type="entry name" value="PROBABLE MEMBRANE PROTEIN DUF221-RELATED"/>
    <property type="match status" value="1"/>
</dbReference>
<dbReference type="Pfam" id="PF13967">
    <property type="entry name" value="RSN1_TM"/>
    <property type="match status" value="1"/>
</dbReference>
<feature type="transmembrane region" description="Helical" evidence="7">
    <location>
        <begin position="631"/>
        <end position="652"/>
    </location>
</feature>
<dbReference type="PANTHER" id="PTHR13018:SF26">
    <property type="entry name" value="DOMAIN PROTEIN, PUTATIVE (AFU_ORTHOLOGUE AFUA_5G10920)-RELATED"/>
    <property type="match status" value="1"/>
</dbReference>
<dbReference type="OrthoDB" id="1076608at2759"/>
<evidence type="ECO:0000256" key="4">
    <source>
        <dbReference type="ARBA" id="ARBA00022692"/>
    </source>
</evidence>
<reference evidence="12" key="1">
    <citation type="submission" date="2021-03" db="EMBL/GenBank/DDBJ databases">
        <authorList>
            <person name="Tagirdzhanova G."/>
        </authorList>
    </citation>
    <scope>NUCLEOTIDE SEQUENCE</scope>
</reference>
<evidence type="ECO:0000256" key="5">
    <source>
        <dbReference type="ARBA" id="ARBA00022989"/>
    </source>
</evidence>
<evidence type="ECO:0000259" key="10">
    <source>
        <dbReference type="Pfam" id="PF13967"/>
    </source>
</evidence>